<keyword evidence="2" id="KW-1185">Reference proteome</keyword>
<sequence length="41" mass="5020">MGTVKVIIPDEHRKVIEEFFDNYFKQMSKEKLLKLYKLMTK</sequence>
<protein>
    <submittedName>
        <fullName evidence="1">Uncharacterized protein</fullName>
    </submittedName>
</protein>
<dbReference type="Proteomes" id="UP000219636">
    <property type="component" value="Unassembled WGS sequence"/>
</dbReference>
<dbReference type="RefSeq" id="WP_272914315.1">
    <property type="nucleotide sequence ID" value="NZ_OBMQ01000007.1"/>
</dbReference>
<reference evidence="2" key="1">
    <citation type="submission" date="2017-08" db="EMBL/GenBank/DDBJ databases">
        <authorList>
            <person name="Varghese N."/>
            <person name="Submissions S."/>
        </authorList>
    </citation>
    <scope>NUCLEOTIDE SEQUENCE [LARGE SCALE GENOMIC DNA]</scope>
    <source>
        <strain evidence="2">JC22</strain>
    </source>
</reference>
<evidence type="ECO:0000313" key="2">
    <source>
        <dbReference type="Proteomes" id="UP000219636"/>
    </source>
</evidence>
<organism evidence="1 2">
    <name type="scientific">Ureibacillus xyleni</name>
    <dbReference type="NCBI Taxonomy" id="614648"/>
    <lineage>
        <taxon>Bacteria</taxon>
        <taxon>Bacillati</taxon>
        <taxon>Bacillota</taxon>
        <taxon>Bacilli</taxon>
        <taxon>Bacillales</taxon>
        <taxon>Caryophanaceae</taxon>
        <taxon>Ureibacillus</taxon>
    </lineage>
</organism>
<accession>A0A285SVT9</accession>
<dbReference type="AlphaFoldDB" id="A0A285SVT9"/>
<dbReference type="EMBL" id="OBMQ01000007">
    <property type="protein sequence ID" value="SOC12731.1"/>
    <property type="molecule type" value="Genomic_DNA"/>
</dbReference>
<evidence type="ECO:0000313" key="1">
    <source>
        <dbReference type="EMBL" id="SOC12731.1"/>
    </source>
</evidence>
<name>A0A285SVT9_9BACL</name>
<proteinExistence type="predicted"/>
<gene>
    <name evidence="1" type="ORF">SAMN05880501_10743</name>
</gene>